<dbReference type="SUPFAM" id="SSF54427">
    <property type="entry name" value="NTF2-like"/>
    <property type="match status" value="1"/>
</dbReference>
<dbReference type="GO" id="GO:0030638">
    <property type="term" value="P:polyketide metabolic process"/>
    <property type="evidence" value="ECO:0007669"/>
    <property type="project" value="InterPro"/>
</dbReference>
<dbReference type="Gene3D" id="3.10.450.50">
    <property type="match status" value="1"/>
</dbReference>
<comment type="caution">
    <text evidence="1">The sequence shown here is derived from an EMBL/GenBank/DDBJ whole genome shotgun (WGS) entry which is preliminary data.</text>
</comment>
<accession>A0AAE4CNB7</accession>
<organism evidence="1 2">
    <name type="scientific">Haloactinomyces albus</name>
    <dbReference type="NCBI Taxonomy" id="1352928"/>
    <lineage>
        <taxon>Bacteria</taxon>
        <taxon>Bacillati</taxon>
        <taxon>Actinomycetota</taxon>
        <taxon>Actinomycetes</taxon>
        <taxon>Actinopolysporales</taxon>
        <taxon>Actinopolysporaceae</taxon>
        <taxon>Haloactinomyces</taxon>
    </lineage>
</organism>
<dbReference type="InterPro" id="IPR032710">
    <property type="entry name" value="NTF2-like_dom_sf"/>
</dbReference>
<protein>
    <recommendedName>
        <fullName evidence="3">SnoaL-like polyketide cyclase</fullName>
    </recommendedName>
</protein>
<keyword evidence="2" id="KW-1185">Reference proteome</keyword>
<dbReference type="EMBL" id="JAVDXW010000001">
    <property type="protein sequence ID" value="MDR7300493.1"/>
    <property type="molecule type" value="Genomic_DNA"/>
</dbReference>
<dbReference type="Pfam" id="PF07366">
    <property type="entry name" value="SnoaL"/>
    <property type="match status" value="1"/>
</dbReference>
<evidence type="ECO:0000313" key="2">
    <source>
        <dbReference type="Proteomes" id="UP001180845"/>
    </source>
</evidence>
<dbReference type="InterPro" id="IPR009959">
    <property type="entry name" value="Cyclase_SnoaL-like"/>
</dbReference>
<dbReference type="Proteomes" id="UP001180845">
    <property type="component" value="Unassembled WGS sequence"/>
</dbReference>
<dbReference type="AlphaFoldDB" id="A0AAE4CNB7"/>
<evidence type="ECO:0008006" key="3">
    <source>
        <dbReference type="Google" id="ProtNLM"/>
    </source>
</evidence>
<name>A0AAE4CNB7_9ACTN</name>
<reference evidence="1" key="1">
    <citation type="submission" date="2023-07" db="EMBL/GenBank/DDBJ databases">
        <title>Sequencing the genomes of 1000 actinobacteria strains.</title>
        <authorList>
            <person name="Klenk H.-P."/>
        </authorList>
    </citation>
    <scope>NUCLEOTIDE SEQUENCE</scope>
    <source>
        <strain evidence="1">DSM 45977</strain>
    </source>
</reference>
<dbReference type="RefSeq" id="WP_310269339.1">
    <property type="nucleotide sequence ID" value="NZ_JAVDXW010000001.1"/>
</dbReference>
<proteinExistence type="predicted"/>
<gene>
    <name evidence="1" type="ORF">JOF55_000674</name>
</gene>
<evidence type="ECO:0000313" key="1">
    <source>
        <dbReference type="EMBL" id="MDR7300493.1"/>
    </source>
</evidence>
<sequence length="143" mass="15822">MPDDELRTLYRKWLPDLWNAEPDSMSGLAADIFAPDAVAHWREGDDHHGPAEIAAQVRQGVLLFDDVVVTLDHGPIVDGELVAAQWTFRGRVKPGWEDVPAAPGTPVRYRGMDLLRASGGRFVEYWPFGDNLNLMTQLGALGT</sequence>